<comment type="caution">
    <text evidence="2">The sequence shown here is derived from an EMBL/GenBank/DDBJ whole genome shotgun (WGS) entry which is preliminary data.</text>
</comment>
<feature type="region of interest" description="Disordered" evidence="1">
    <location>
        <begin position="75"/>
        <end position="117"/>
    </location>
</feature>
<evidence type="ECO:0000256" key="1">
    <source>
        <dbReference type="SAM" id="MobiDB-lite"/>
    </source>
</evidence>
<dbReference type="Proteomes" id="UP000180254">
    <property type="component" value="Unassembled WGS sequence"/>
</dbReference>
<sequence>MSYSICKKCERFFPKNGKNYCDKCYDGMKSDGDKIKEYLELHPQASIMELVTELKVSMKNINLFLAEGGAVISTQKTPDQWLSPRQQEMKEEEEREQKLSRRSSGRSSMRSTRRSWR</sequence>
<evidence type="ECO:0008006" key="4">
    <source>
        <dbReference type="Google" id="ProtNLM"/>
    </source>
</evidence>
<feature type="compositionally biased region" description="Polar residues" evidence="1">
    <location>
        <begin position="75"/>
        <end position="84"/>
    </location>
</feature>
<proteinExistence type="predicted"/>
<dbReference type="EMBL" id="MKIE01000010">
    <property type="protein sequence ID" value="OHW61572.1"/>
    <property type="molecule type" value="Genomic_DNA"/>
</dbReference>
<name>A0A1S1V4M3_9FIRM</name>
<dbReference type="RefSeq" id="WP_071064168.1">
    <property type="nucleotide sequence ID" value="NZ_MKIE01000010.1"/>
</dbReference>
<reference evidence="2 3" key="1">
    <citation type="submission" date="2016-09" db="EMBL/GenBank/DDBJ databases">
        <title>Genome sequence of Eubacterium angustum.</title>
        <authorList>
            <person name="Poehlein A."/>
            <person name="Daniel R."/>
        </authorList>
    </citation>
    <scope>NUCLEOTIDE SEQUENCE [LARGE SCALE GENOMIC DNA]</scope>
    <source>
        <strain evidence="2 3">DSM 1989</strain>
    </source>
</reference>
<keyword evidence="3" id="KW-1185">Reference proteome</keyword>
<dbReference type="STRING" id="39480.EUAN_20100"/>
<dbReference type="AlphaFoldDB" id="A0A1S1V4M3"/>
<evidence type="ECO:0000313" key="3">
    <source>
        <dbReference type="Proteomes" id="UP000180254"/>
    </source>
</evidence>
<protein>
    <recommendedName>
        <fullName evidence="4">Flagellar operon protein</fullName>
    </recommendedName>
</protein>
<dbReference type="OrthoDB" id="1707905at2"/>
<gene>
    <name evidence="2" type="ORF">EUAN_20100</name>
</gene>
<organism evidence="2 3">
    <name type="scientific">Andreesenia angusta</name>
    <dbReference type="NCBI Taxonomy" id="39480"/>
    <lineage>
        <taxon>Bacteria</taxon>
        <taxon>Bacillati</taxon>
        <taxon>Bacillota</taxon>
        <taxon>Tissierellia</taxon>
        <taxon>Tissierellales</taxon>
        <taxon>Gottschalkiaceae</taxon>
        <taxon>Andreesenia</taxon>
    </lineage>
</organism>
<evidence type="ECO:0000313" key="2">
    <source>
        <dbReference type="EMBL" id="OHW61572.1"/>
    </source>
</evidence>
<accession>A0A1S1V4M3</accession>